<keyword evidence="3" id="KW-1185">Reference proteome</keyword>
<feature type="region of interest" description="Disordered" evidence="1">
    <location>
        <begin position="42"/>
        <end position="74"/>
    </location>
</feature>
<name>A0ABX3FV72_9ACTN</name>
<evidence type="ECO:0000313" key="2">
    <source>
        <dbReference type="EMBL" id="OLZ58542.1"/>
    </source>
</evidence>
<accession>A0ABX3FV72</accession>
<sequence length="105" mass="10768">MTAGRLSTPALRPAPLSRLGDRRERDVDALPVPAPHLVEQLGGEGVRAFGEQRPGGRGGRGRRGAAGPRASASASAASMSAFSFSFLGVCGLTGHPELRAGRLPP</sequence>
<dbReference type="Proteomes" id="UP000187151">
    <property type="component" value="Unassembled WGS sequence"/>
</dbReference>
<evidence type="ECO:0000313" key="3">
    <source>
        <dbReference type="Proteomes" id="UP000187151"/>
    </source>
</evidence>
<organism evidence="2 3">
    <name type="scientific">Streptomyces amritsarensis</name>
    <dbReference type="NCBI Taxonomy" id="681158"/>
    <lineage>
        <taxon>Bacteria</taxon>
        <taxon>Bacillati</taxon>
        <taxon>Actinomycetota</taxon>
        <taxon>Actinomycetes</taxon>
        <taxon>Kitasatosporales</taxon>
        <taxon>Streptomycetaceae</taxon>
        <taxon>Streptomyces</taxon>
    </lineage>
</organism>
<evidence type="ECO:0000256" key="1">
    <source>
        <dbReference type="SAM" id="MobiDB-lite"/>
    </source>
</evidence>
<gene>
    <name evidence="2" type="ORF">AVW11_28030</name>
</gene>
<comment type="caution">
    <text evidence="2">The sequence shown here is derived from an EMBL/GenBank/DDBJ whole genome shotgun (WGS) entry which is preliminary data.</text>
</comment>
<reference evidence="2 3" key="1">
    <citation type="submission" date="2016-01" db="EMBL/GenBank/DDBJ databases">
        <title>Streptomyces amritsarensis strain MTCC 11845 genome sequencing and assembly.</title>
        <authorList>
            <person name="Sharma D."/>
            <person name="Nair G.R."/>
            <person name="Kaur G."/>
            <person name="Manhas R.K."/>
            <person name="Mayilraj S."/>
        </authorList>
    </citation>
    <scope>NUCLEOTIDE SEQUENCE [LARGE SCALE GENOMIC DNA]</scope>
    <source>
        <strain evidence="2 3">MTCC 11845</strain>
    </source>
</reference>
<proteinExistence type="predicted"/>
<feature type="region of interest" description="Disordered" evidence="1">
    <location>
        <begin position="1"/>
        <end position="27"/>
    </location>
</feature>
<dbReference type="EMBL" id="MQUR01000085">
    <property type="protein sequence ID" value="OLZ58542.1"/>
    <property type="molecule type" value="Genomic_DNA"/>
</dbReference>
<feature type="compositionally biased region" description="Low complexity" evidence="1">
    <location>
        <begin position="65"/>
        <end position="74"/>
    </location>
</feature>
<protein>
    <submittedName>
        <fullName evidence="2">Uncharacterized protein</fullName>
    </submittedName>
</protein>